<evidence type="ECO:0000313" key="2">
    <source>
        <dbReference type="EMBL" id="MFC5379620.1"/>
    </source>
</evidence>
<dbReference type="InterPro" id="IPR045569">
    <property type="entry name" value="Metalloprtase-TldD/E_C"/>
</dbReference>
<evidence type="ECO:0000259" key="1">
    <source>
        <dbReference type="Pfam" id="PF19289"/>
    </source>
</evidence>
<dbReference type="Proteomes" id="UP001596122">
    <property type="component" value="Unassembled WGS sequence"/>
</dbReference>
<protein>
    <submittedName>
        <fullName evidence="2">Metallopeptidase TldD-related protein</fullName>
    </submittedName>
</protein>
<comment type="caution">
    <text evidence="2">The sequence shown here is derived from an EMBL/GenBank/DDBJ whole genome shotgun (WGS) entry which is preliminary data.</text>
</comment>
<keyword evidence="3" id="KW-1185">Reference proteome</keyword>
<feature type="domain" description="Metalloprotease TldD/E C-terminal" evidence="1">
    <location>
        <begin position="230"/>
        <end position="462"/>
    </location>
</feature>
<dbReference type="Gene3D" id="3.30.2290.10">
    <property type="entry name" value="PmbA/TldD superfamily"/>
    <property type="match status" value="1"/>
</dbReference>
<dbReference type="RefSeq" id="WP_340268810.1">
    <property type="nucleotide sequence ID" value="NZ_JBBEOG010000003.1"/>
</dbReference>
<reference evidence="3" key="1">
    <citation type="journal article" date="2019" name="Int. J. Syst. Evol. Microbiol.">
        <title>The Global Catalogue of Microorganisms (GCM) 10K type strain sequencing project: providing services to taxonomists for standard genome sequencing and annotation.</title>
        <authorList>
            <consortium name="The Broad Institute Genomics Platform"/>
            <consortium name="The Broad Institute Genome Sequencing Center for Infectious Disease"/>
            <person name="Wu L."/>
            <person name="Ma J."/>
        </authorList>
    </citation>
    <scope>NUCLEOTIDE SEQUENCE [LARGE SCALE GENOMIC DNA]</scope>
    <source>
        <strain evidence="3">CCUG 43114</strain>
    </source>
</reference>
<evidence type="ECO:0000313" key="3">
    <source>
        <dbReference type="Proteomes" id="UP001596122"/>
    </source>
</evidence>
<gene>
    <name evidence="2" type="ORF">ACFPJ6_02340</name>
</gene>
<dbReference type="PANTHER" id="PTHR43666:SF1">
    <property type="entry name" value="CONSERVED PROTEIN"/>
    <property type="match status" value="1"/>
</dbReference>
<dbReference type="SUPFAM" id="SSF111283">
    <property type="entry name" value="Putative modulator of DNA gyrase, PmbA/TldD"/>
    <property type="match status" value="1"/>
</dbReference>
<name>A0ABW0GKJ7_9MICO</name>
<dbReference type="InterPro" id="IPR036059">
    <property type="entry name" value="TldD/PmbA_sf"/>
</dbReference>
<accession>A0ABW0GKJ7</accession>
<dbReference type="EMBL" id="JBHSLD010000004">
    <property type="protein sequence ID" value="MFC5379620.1"/>
    <property type="molecule type" value="Genomic_DNA"/>
</dbReference>
<sequence length="469" mass="48808">MSVHPDPGVEQVVDVALAAARRLGCDDAVVVVTDEGSTNLRWAANEQTTGGTTSERSASVAVVRDVAGGRAVGSLTRAVASRDDVERLVADAVRELDGAEAAEDGAALVVGPVHDDFAEAAPPVTPEALAGTARTLGELFARARGEDRELFGFAEHTVTTTWTATSAGTRHRVVEPYGTVELNGKSHARSRSAWAGAGARDVGAHVDLHALDAEVRQGLTWQARRVDVAPGRHDVVLPPSATADLLGYWLLSAEARAAAEGRSAFSRPGGRTRVGERLTPQPLTVRDDPAHPVLATSDVVSATSTDEVASVFDSGLAVPGTRYLDEGVLRALPSTRHTAALADVPVAPWAGNVLVDVTGGAGGTTDLLAGLGDGLLLTCLWYVRTVDEQTLLLTGLTRDGVYVVRGGEVVGATTNFRFNDSPAAMLSRVAGAGASQVCLARELGDWLPRTAAPALHVRDFHLSSVSEAS</sequence>
<dbReference type="Pfam" id="PF19289">
    <property type="entry name" value="PmbA_TldD_3rd"/>
    <property type="match status" value="1"/>
</dbReference>
<dbReference type="PANTHER" id="PTHR43666">
    <property type="entry name" value="TLDD PROTEIN"/>
    <property type="match status" value="1"/>
</dbReference>
<organism evidence="2 3">
    <name type="scientific">Aquipuribacter nitratireducens</name>
    <dbReference type="NCBI Taxonomy" id="650104"/>
    <lineage>
        <taxon>Bacteria</taxon>
        <taxon>Bacillati</taxon>
        <taxon>Actinomycetota</taxon>
        <taxon>Actinomycetes</taxon>
        <taxon>Micrococcales</taxon>
        <taxon>Intrasporangiaceae</taxon>
        <taxon>Aquipuribacter</taxon>
    </lineage>
</organism>
<dbReference type="InterPro" id="IPR035068">
    <property type="entry name" value="TldD/PmbA_N"/>
</dbReference>
<proteinExistence type="predicted"/>